<evidence type="ECO:0000313" key="6">
    <source>
        <dbReference type="Proteomes" id="UP001596306"/>
    </source>
</evidence>
<feature type="transmembrane region" description="Helical" evidence="2">
    <location>
        <begin position="246"/>
        <end position="272"/>
    </location>
</feature>
<keyword evidence="6" id="KW-1185">Reference proteome</keyword>
<reference evidence="6" key="1">
    <citation type="journal article" date="2019" name="Int. J. Syst. Evol. Microbiol.">
        <title>The Global Catalogue of Microorganisms (GCM) 10K type strain sequencing project: providing services to taxonomists for standard genome sequencing and annotation.</title>
        <authorList>
            <consortium name="The Broad Institute Genomics Platform"/>
            <consortium name="The Broad Institute Genome Sequencing Center for Infectious Disease"/>
            <person name="Wu L."/>
            <person name="Ma J."/>
        </authorList>
    </citation>
    <scope>NUCLEOTIDE SEQUENCE [LARGE SCALE GENOMIC DNA]</scope>
    <source>
        <strain evidence="6">CCUG 43304</strain>
    </source>
</reference>
<gene>
    <name evidence="5" type="ORF">ACFQB0_13930</name>
</gene>
<evidence type="ECO:0000313" key="5">
    <source>
        <dbReference type="EMBL" id="MFC6357206.1"/>
    </source>
</evidence>
<feature type="region of interest" description="Disordered" evidence="1">
    <location>
        <begin position="26"/>
        <end position="50"/>
    </location>
</feature>
<keyword evidence="3" id="KW-0732">Signal</keyword>
<dbReference type="Pfam" id="PF14257">
    <property type="entry name" value="DUF4349"/>
    <property type="match status" value="1"/>
</dbReference>
<dbReference type="PROSITE" id="PS51257">
    <property type="entry name" value="PROKAR_LIPOPROTEIN"/>
    <property type="match status" value="1"/>
</dbReference>
<feature type="region of interest" description="Disordered" evidence="1">
    <location>
        <begin position="80"/>
        <end position="107"/>
    </location>
</feature>
<name>A0ABW1VGY8_9MICO</name>
<accession>A0ABW1VGY8</accession>
<feature type="signal peptide" evidence="3">
    <location>
        <begin position="1"/>
        <end position="25"/>
    </location>
</feature>
<feature type="region of interest" description="Disordered" evidence="1">
    <location>
        <begin position="282"/>
        <end position="301"/>
    </location>
</feature>
<organism evidence="5 6">
    <name type="scientific">Luethyella okanaganae</name>
    <dbReference type="NCBI Taxonomy" id="69372"/>
    <lineage>
        <taxon>Bacteria</taxon>
        <taxon>Bacillati</taxon>
        <taxon>Actinomycetota</taxon>
        <taxon>Actinomycetes</taxon>
        <taxon>Micrococcales</taxon>
        <taxon>Microbacteriaceae</taxon>
        <taxon>Luethyella</taxon>
    </lineage>
</organism>
<comment type="caution">
    <text evidence="5">The sequence shown here is derived from an EMBL/GenBank/DDBJ whole genome shotgun (WGS) entry which is preliminary data.</text>
</comment>
<keyword evidence="2" id="KW-1133">Transmembrane helix</keyword>
<feature type="compositionally biased region" description="Polar residues" evidence="1">
    <location>
        <begin position="97"/>
        <end position="107"/>
    </location>
</feature>
<keyword evidence="2" id="KW-0812">Transmembrane</keyword>
<dbReference type="Proteomes" id="UP001596306">
    <property type="component" value="Unassembled WGS sequence"/>
</dbReference>
<dbReference type="RefSeq" id="WP_386732779.1">
    <property type="nucleotide sequence ID" value="NZ_JBHSTP010000003.1"/>
</dbReference>
<sequence>MKRALPVTAVILSALLLAGCSSTMGGQSSSRGAIEPAPADGTPGSFAEGTTTDIKLENRDIVTSGSVSITADSPIDAADAASGLVDGTGGRIDSRTEQPATETQSASASLVIRMPAGKLDTVLADLKRLGTVNYVSISATDVTQQTQDLDARITALETSVGRLLALMSQATNTTDLIAIESALSQRQSELDSLTTQRDYLNDQIDFSTLNVDFISVGTIAPGAPDSFWGGLVAGWNSVIAFLGGSLIVIGVLLPWLALLAVVGGIVLLIVLLSLRGDRARRQDHSGVSPQAPSAPPENRHQ</sequence>
<dbReference type="EMBL" id="JBHSTP010000003">
    <property type="protein sequence ID" value="MFC6357206.1"/>
    <property type="molecule type" value="Genomic_DNA"/>
</dbReference>
<feature type="chain" id="PRO_5047501224" evidence="3">
    <location>
        <begin position="26"/>
        <end position="301"/>
    </location>
</feature>
<protein>
    <submittedName>
        <fullName evidence="5">DUF4349 domain-containing protein</fullName>
    </submittedName>
</protein>
<evidence type="ECO:0000256" key="2">
    <source>
        <dbReference type="SAM" id="Phobius"/>
    </source>
</evidence>
<evidence type="ECO:0000256" key="3">
    <source>
        <dbReference type="SAM" id="SignalP"/>
    </source>
</evidence>
<evidence type="ECO:0000256" key="1">
    <source>
        <dbReference type="SAM" id="MobiDB-lite"/>
    </source>
</evidence>
<dbReference type="InterPro" id="IPR025645">
    <property type="entry name" value="DUF4349"/>
</dbReference>
<evidence type="ECO:0000259" key="4">
    <source>
        <dbReference type="Pfam" id="PF14257"/>
    </source>
</evidence>
<keyword evidence="2" id="KW-0472">Membrane</keyword>
<feature type="domain" description="DUF4349" evidence="4">
    <location>
        <begin position="59"/>
        <end position="266"/>
    </location>
</feature>
<proteinExistence type="predicted"/>